<keyword evidence="2" id="KW-1185">Reference proteome</keyword>
<dbReference type="EMBL" id="JAPESX010000018">
    <property type="protein sequence ID" value="KAJ8124011.1"/>
    <property type="molecule type" value="Genomic_DNA"/>
</dbReference>
<reference evidence="1" key="1">
    <citation type="submission" date="2022-11" db="EMBL/GenBank/DDBJ databases">
        <title>Genome Sequence of Nemania bipapillata.</title>
        <authorList>
            <person name="Buettner E."/>
        </authorList>
    </citation>
    <scope>NUCLEOTIDE SEQUENCE</scope>
    <source>
        <strain evidence="1">CP14</strain>
    </source>
</reference>
<name>A0ACC2J927_9PEZI</name>
<comment type="caution">
    <text evidence="1">The sequence shown here is derived from an EMBL/GenBank/DDBJ whole genome shotgun (WGS) entry which is preliminary data.</text>
</comment>
<dbReference type="Proteomes" id="UP001153334">
    <property type="component" value="Unassembled WGS sequence"/>
</dbReference>
<protein>
    <submittedName>
        <fullName evidence="1">Uncharacterized protein</fullName>
    </submittedName>
</protein>
<gene>
    <name evidence="1" type="ORF">ONZ43_g172</name>
</gene>
<evidence type="ECO:0000313" key="1">
    <source>
        <dbReference type="EMBL" id="KAJ8124011.1"/>
    </source>
</evidence>
<accession>A0ACC2J927</accession>
<sequence length="498" mass="56175">MPSSHRSLRQWLKDHPRGKHKPDNPETAAHPSRPDRVPQHSRQQPEAADNPQQPLTYTIPTDNPSTAAEIEHDRSAEVAGIADPSREEALEQQATLEQQSTPPASQPTATGHEAHGDDEISIWLQTVRRFETEHRECYELIKLDIEENGHKSVLDWKTWCTSPSQESKHKWFRQCKPYLPSLRLLKGATTAFANLDPHKIAPLIVAGVFLVIEVYSKLNLNPKALKSAALPGNPEQWKQSLGALKENIEILDFIRIRDKDPEPMHQSIRERTGVDIPQSTAGDWFVETADFTSWIGGIANGEKTERLFWLKGSMGTGKTTLITSKESKAPNHETMIRALCCRLAWNSDGSVAKDAREVYDTKREDREASFTVKSTWEPLLEKLVDASKSKVVFVIDALDECIETGESRKFLEFVQGLSKKPKGPYFLISSLPHVLVGKYFGSSVEFEAVHSGAESDMKKFISDQIDSKDNTTWEKSIFCKWLKHDLGAKEEKLKPKQL</sequence>
<evidence type="ECO:0000313" key="2">
    <source>
        <dbReference type="Proteomes" id="UP001153334"/>
    </source>
</evidence>
<organism evidence="1 2">
    <name type="scientific">Nemania bipapillata</name>
    <dbReference type="NCBI Taxonomy" id="110536"/>
    <lineage>
        <taxon>Eukaryota</taxon>
        <taxon>Fungi</taxon>
        <taxon>Dikarya</taxon>
        <taxon>Ascomycota</taxon>
        <taxon>Pezizomycotina</taxon>
        <taxon>Sordariomycetes</taxon>
        <taxon>Xylariomycetidae</taxon>
        <taxon>Xylariales</taxon>
        <taxon>Xylariaceae</taxon>
        <taxon>Nemania</taxon>
    </lineage>
</organism>
<proteinExistence type="predicted"/>